<dbReference type="KEGG" id="blac:94351899"/>
<dbReference type="OrthoDB" id="418495at2759"/>
<gene>
    <name evidence="1" type="ORF">CCR75_008174</name>
</gene>
<comment type="caution">
    <text evidence="1">The sequence shown here is derived from an EMBL/GenBank/DDBJ whole genome shotgun (WGS) entry which is preliminary data.</text>
</comment>
<dbReference type="RefSeq" id="XP_067818647.1">
    <property type="nucleotide sequence ID" value="XM_067966228.1"/>
</dbReference>
<dbReference type="GeneID" id="94351899"/>
<reference evidence="1 2" key="1">
    <citation type="journal article" date="2021" name="Genome Biol.">
        <title>AFLAP: assembly-free linkage analysis pipeline using k-mers from genome sequencing data.</title>
        <authorList>
            <person name="Fletcher K."/>
            <person name="Zhang L."/>
            <person name="Gil J."/>
            <person name="Han R."/>
            <person name="Cavanaugh K."/>
            <person name="Michelmore R."/>
        </authorList>
    </citation>
    <scope>NUCLEOTIDE SEQUENCE [LARGE SCALE GENOMIC DNA]</scope>
    <source>
        <strain evidence="1 2">SF5</strain>
    </source>
</reference>
<organism evidence="1 2">
    <name type="scientific">Bremia lactucae</name>
    <name type="common">Lettuce downy mildew</name>
    <dbReference type="NCBI Taxonomy" id="4779"/>
    <lineage>
        <taxon>Eukaryota</taxon>
        <taxon>Sar</taxon>
        <taxon>Stramenopiles</taxon>
        <taxon>Oomycota</taxon>
        <taxon>Peronosporomycetes</taxon>
        <taxon>Peronosporales</taxon>
        <taxon>Peronosporaceae</taxon>
        <taxon>Bremia</taxon>
    </lineage>
</organism>
<evidence type="ECO:0000313" key="1">
    <source>
        <dbReference type="EMBL" id="TDH69148.1"/>
    </source>
</evidence>
<dbReference type="AlphaFoldDB" id="A0A976IE96"/>
<name>A0A976IE96_BRELC</name>
<proteinExistence type="predicted"/>
<dbReference type="EMBL" id="SHOA02000002">
    <property type="protein sequence ID" value="TDH69148.1"/>
    <property type="molecule type" value="Genomic_DNA"/>
</dbReference>
<sequence>MRQTILKEAGLEVFAVGAIAARCCPNRRLVDAVNTLCRALLGVSWTPIFPTSRARLKQAPCPIATALAIDRADTRTNWVLSDQFFAFNDSDSWDTACVRRRLDAPCTTSFDLYRVFSKN</sequence>
<dbReference type="Proteomes" id="UP000294530">
    <property type="component" value="Unassembled WGS sequence"/>
</dbReference>
<protein>
    <submittedName>
        <fullName evidence="1">Uncharacterized protein</fullName>
    </submittedName>
</protein>
<accession>A0A976IE96</accession>
<keyword evidence="2" id="KW-1185">Reference proteome</keyword>
<evidence type="ECO:0000313" key="2">
    <source>
        <dbReference type="Proteomes" id="UP000294530"/>
    </source>
</evidence>